<evidence type="ECO:0000256" key="5">
    <source>
        <dbReference type="ARBA" id="ARBA00023136"/>
    </source>
</evidence>
<dbReference type="InterPro" id="IPR001107">
    <property type="entry name" value="Band_7"/>
</dbReference>
<keyword evidence="8" id="KW-1185">Reference proteome</keyword>
<evidence type="ECO:0000256" key="2">
    <source>
        <dbReference type="ARBA" id="ARBA00009658"/>
    </source>
</evidence>
<protein>
    <recommendedName>
        <fullName evidence="6">Band 7 domain-containing protein</fullName>
    </recommendedName>
</protein>
<evidence type="ECO:0000313" key="8">
    <source>
        <dbReference type="Proteomes" id="UP000655588"/>
    </source>
</evidence>
<keyword evidence="3" id="KW-0999">Mitochondrion inner membrane</keyword>
<keyword evidence="4" id="KW-0496">Mitochondrion</keyword>
<dbReference type="GO" id="GO:0005743">
    <property type="term" value="C:mitochondrial inner membrane"/>
    <property type="evidence" value="ECO:0007669"/>
    <property type="project" value="UniProtKB-SubCell"/>
</dbReference>
<dbReference type="FunFam" id="3.30.479.30:FF:000001">
    <property type="entry name" value="Prohibitin 2"/>
    <property type="match status" value="1"/>
</dbReference>
<dbReference type="Proteomes" id="UP000655588">
    <property type="component" value="Unassembled WGS sequence"/>
</dbReference>
<dbReference type="CDD" id="cd03401">
    <property type="entry name" value="SPFH_prohibitin"/>
    <property type="match status" value="1"/>
</dbReference>
<dbReference type="PANTHER" id="PTHR23222:SF1">
    <property type="entry name" value="PROHIBITIN-2"/>
    <property type="match status" value="1"/>
</dbReference>
<dbReference type="PANTHER" id="PTHR23222">
    <property type="entry name" value="PROHIBITIN"/>
    <property type="match status" value="1"/>
</dbReference>
<keyword evidence="5" id="KW-0472">Membrane</keyword>
<comment type="caution">
    <text evidence="7">The sequence shown here is derived from an EMBL/GenBank/DDBJ whole genome shotgun (WGS) entry which is preliminary data.</text>
</comment>
<dbReference type="GO" id="GO:0007005">
    <property type="term" value="P:mitochondrion organization"/>
    <property type="evidence" value="ECO:0007669"/>
    <property type="project" value="TreeGrafter"/>
</dbReference>
<name>A0A833W023_9HYME</name>
<evidence type="ECO:0000259" key="6">
    <source>
        <dbReference type="SMART" id="SM00244"/>
    </source>
</evidence>
<feature type="domain" description="Band 7" evidence="6">
    <location>
        <begin position="33"/>
        <end position="194"/>
    </location>
</feature>
<dbReference type="EMBL" id="WNWW01001022">
    <property type="protein sequence ID" value="KAF3419937.1"/>
    <property type="molecule type" value="Genomic_DNA"/>
</dbReference>
<sequence length="385" mass="43004">MNEFKLPKAPNGMGIAASCLAAVGMTGYGVWKSMYTVEAGHRAIIFSRLGGIQQDILTEGLHFRVPWFHWPIIYDIRSRPRKLSSPTGSKDLQMVNISLRVLSRPDATQLPLMYRHLGLDYDEKVLPSICNEVLKSVVAKFNASQLITQRQQVSNLVRKELTERARDFNIVLDDVSITELSFGKEYTAAVESKQVAQQEAQRAAFFVEKAKQEKQQKIVQAEEISLTSVYLGLALSQNPGYLKLRKIRAAQNISRTIANSPNRLYLSGNGLMLNIQDPSFDDSSDKLKNIKISLHLFLLFVFMSCGKVMLARKSRAPIFSGEKRMSLGNWNDAMQSAVKTLKSEHQTPVKTNEKPLLKDSLPISSEEQVSILLDSADGGAKMIVS</sequence>
<gene>
    <name evidence="7" type="ORF">E2986_02898</name>
</gene>
<dbReference type="AlphaFoldDB" id="A0A833W023"/>
<comment type="subcellular location">
    <subcellularLocation>
        <location evidence="1">Mitochondrion inner membrane</location>
    </subcellularLocation>
</comment>
<dbReference type="InterPro" id="IPR036013">
    <property type="entry name" value="Band_7/SPFH_dom_sf"/>
</dbReference>
<dbReference type="Gene3D" id="3.30.479.30">
    <property type="entry name" value="Band 7 domain"/>
    <property type="match status" value="1"/>
</dbReference>
<dbReference type="PROSITE" id="PS51257">
    <property type="entry name" value="PROKAR_LIPOPROTEIN"/>
    <property type="match status" value="1"/>
</dbReference>
<dbReference type="SMART" id="SM00244">
    <property type="entry name" value="PHB"/>
    <property type="match status" value="1"/>
</dbReference>
<evidence type="ECO:0000256" key="4">
    <source>
        <dbReference type="ARBA" id="ARBA00023128"/>
    </source>
</evidence>
<evidence type="ECO:0000313" key="7">
    <source>
        <dbReference type="EMBL" id="KAF3419937.1"/>
    </source>
</evidence>
<comment type="similarity">
    <text evidence="2">Belongs to the prohibitin family.</text>
</comment>
<organism evidence="7 8">
    <name type="scientific">Frieseomelitta varia</name>
    <dbReference type="NCBI Taxonomy" id="561572"/>
    <lineage>
        <taxon>Eukaryota</taxon>
        <taxon>Metazoa</taxon>
        <taxon>Ecdysozoa</taxon>
        <taxon>Arthropoda</taxon>
        <taxon>Hexapoda</taxon>
        <taxon>Insecta</taxon>
        <taxon>Pterygota</taxon>
        <taxon>Neoptera</taxon>
        <taxon>Endopterygota</taxon>
        <taxon>Hymenoptera</taxon>
        <taxon>Apocrita</taxon>
        <taxon>Aculeata</taxon>
        <taxon>Apoidea</taxon>
        <taxon>Anthophila</taxon>
        <taxon>Apidae</taxon>
        <taxon>Frieseomelitta</taxon>
    </lineage>
</organism>
<reference evidence="7" key="1">
    <citation type="submission" date="2019-11" db="EMBL/GenBank/DDBJ databases">
        <title>The nuclear and mitochondrial genomes of Frieseomelitta varia - a highly eusocial stingless bee (Meliponini) with a permanently sterile worker caste.</title>
        <authorList>
            <person name="Freitas F.C.P."/>
            <person name="Lourenco A.P."/>
            <person name="Nunes F.M.F."/>
            <person name="Paschoal A.R."/>
            <person name="Abreu F.C.P."/>
            <person name="Barbin F.O."/>
            <person name="Bataglia L."/>
            <person name="Cardoso-Junior C.A.M."/>
            <person name="Cervoni M.S."/>
            <person name="Silva S.R."/>
            <person name="Dalarmi F."/>
            <person name="Del Lama M.A."/>
            <person name="Depintor T.S."/>
            <person name="Ferreira K.M."/>
            <person name="Goria P.S."/>
            <person name="Jaskot M.C."/>
            <person name="Lago D.C."/>
            <person name="Luna-Lucena D."/>
            <person name="Moda L.M."/>
            <person name="Nascimento L."/>
            <person name="Pedrino M."/>
            <person name="Rabico F.O."/>
            <person name="Sanches F.C."/>
            <person name="Santos D.E."/>
            <person name="Santos C.G."/>
            <person name="Vieira J."/>
            <person name="Lopes T.F."/>
            <person name="Barchuk A.R."/>
            <person name="Hartfelder K."/>
            <person name="Simoes Z.L.P."/>
            <person name="Bitondi M.M.G."/>
            <person name="Pinheiro D.G."/>
        </authorList>
    </citation>
    <scope>NUCLEOTIDE SEQUENCE</scope>
    <source>
        <strain evidence="7">USP_RPSP 00005682</strain>
        <tissue evidence="7">Whole individual</tissue>
    </source>
</reference>
<accession>A0A833W023</accession>
<dbReference type="InterPro" id="IPR000163">
    <property type="entry name" value="Prohibitin"/>
</dbReference>
<proteinExistence type="inferred from homology"/>
<dbReference type="PRINTS" id="PR00679">
    <property type="entry name" value="PROHIBITIN"/>
</dbReference>
<evidence type="ECO:0000256" key="1">
    <source>
        <dbReference type="ARBA" id="ARBA00004273"/>
    </source>
</evidence>
<dbReference type="SUPFAM" id="SSF117892">
    <property type="entry name" value="Band 7/SPFH domain"/>
    <property type="match status" value="1"/>
</dbReference>
<evidence type="ECO:0000256" key="3">
    <source>
        <dbReference type="ARBA" id="ARBA00022792"/>
    </source>
</evidence>
<dbReference type="Pfam" id="PF01145">
    <property type="entry name" value="Band_7"/>
    <property type="match status" value="1"/>
</dbReference>